<dbReference type="GO" id="GO:0034353">
    <property type="term" value="F:mRNA 5'-diphosphatase activity"/>
    <property type="evidence" value="ECO:0007669"/>
    <property type="project" value="TreeGrafter"/>
</dbReference>
<dbReference type="GO" id="GO:0004527">
    <property type="term" value="F:exonuclease activity"/>
    <property type="evidence" value="ECO:0007669"/>
    <property type="project" value="UniProtKB-KW"/>
</dbReference>
<dbReference type="AlphaFoldDB" id="A0A4P9ZFY3"/>
<dbReference type="Proteomes" id="UP000268321">
    <property type="component" value="Unassembled WGS sequence"/>
</dbReference>
<keyword evidence="7" id="KW-0378">Hydrolase</keyword>
<dbReference type="PANTHER" id="PTHR12395:SF9">
    <property type="entry name" value="DECAPPING AND EXORIBONUCLEASE PROTEIN"/>
    <property type="match status" value="1"/>
</dbReference>
<keyword evidence="3 7" id="KW-0540">Nuclease</keyword>
<dbReference type="GO" id="GO:0003723">
    <property type="term" value="F:RNA binding"/>
    <property type="evidence" value="ECO:0007669"/>
    <property type="project" value="UniProtKB-KW"/>
</dbReference>
<dbReference type="EC" id="3.6.1.-" evidence="7"/>
<dbReference type="GO" id="GO:0110155">
    <property type="term" value="P:NAD-cap decapping"/>
    <property type="evidence" value="ECO:0007669"/>
    <property type="project" value="TreeGrafter"/>
</dbReference>
<comment type="subcellular location">
    <subcellularLocation>
        <location evidence="7">Nucleus</location>
    </subcellularLocation>
</comment>
<comment type="catalytic activity">
    <reaction evidence="6">
        <text>a 5'-end NAD(+)-phospho-ribonucleoside in mRNA + H2O = a 5'-end phospho-ribonucleoside in mRNA + NAD(+) + H(+)</text>
        <dbReference type="Rhea" id="RHEA:60880"/>
        <dbReference type="Rhea" id="RHEA-COMP:15692"/>
        <dbReference type="Rhea" id="RHEA-COMP:15698"/>
        <dbReference type="ChEBI" id="CHEBI:15377"/>
        <dbReference type="ChEBI" id="CHEBI:15378"/>
        <dbReference type="ChEBI" id="CHEBI:57540"/>
        <dbReference type="ChEBI" id="CHEBI:138282"/>
        <dbReference type="ChEBI" id="CHEBI:144029"/>
    </reaction>
    <physiologicalReaction direction="left-to-right" evidence="6">
        <dbReference type="Rhea" id="RHEA:60881"/>
    </physiologicalReaction>
</comment>
<evidence type="ECO:0000259" key="8">
    <source>
        <dbReference type="Pfam" id="PF08652"/>
    </source>
</evidence>
<accession>A0A4P9ZFY3</accession>
<evidence type="ECO:0000313" key="10">
    <source>
        <dbReference type="Proteomes" id="UP000268321"/>
    </source>
</evidence>
<evidence type="ECO:0000256" key="5">
    <source>
        <dbReference type="ARBA" id="ARBA00044692"/>
    </source>
</evidence>
<dbReference type="GO" id="GO:0000956">
    <property type="term" value="P:nuclear-transcribed mRNA catabolic process"/>
    <property type="evidence" value="ECO:0007669"/>
    <property type="project" value="TreeGrafter"/>
</dbReference>
<evidence type="ECO:0000256" key="4">
    <source>
        <dbReference type="ARBA" id="ARBA00044676"/>
    </source>
</evidence>
<keyword evidence="7" id="KW-0694">RNA-binding</keyword>
<dbReference type="GO" id="GO:0005829">
    <property type="term" value="C:cytosol"/>
    <property type="evidence" value="ECO:0007669"/>
    <property type="project" value="TreeGrafter"/>
</dbReference>
<dbReference type="Pfam" id="PF08652">
    <property type="entry name" value="RAI1"/>
    <property type="match status" value="1"/>
</dbReference>
<keyword evidence="10" id="KW-1185">Reference proteome</keyword>
<protein>
    <recommendedName>
        <fullName evidence="7">Decapping nuclease</fullName>
        <ecNumber evidence="7">3.6.1.-</ecNumber>
    </recommendedName>
</protein>
<evidence type="ECO:0000313" key="9">
    <source>
        <dbReference type="EMBL" id="RKP31976.1"/>
    </source>
</evidence>
<comment type="similarity">
    <text evidence="2 7">Belongs to the DXO/Dom3Z family.</text>
</comment>
<comment type="catalytic activity">
    <reaction evidence="5">
        <text>a 5'-end triphospho-ribonucleoside in mRNA + H2O = a 5'-end phospho-ribonucleoside in mRNA + diphosphate + H(+)</text>
        <dbReference type="Rhea" id="RHEA:78683"/>
        <dbReference type="Rhea" id="RHEA-COMP:15692"/>
        <dbReference type="Rhea" id="RHEA-COMP:17164"/>
        <dbReference type="ChEBI" id="CHEBI:15377"/>
        <dbReference type="ChEBI" id="CHEBI:15378"/>
        <dbReference type="ChEBI" id="CHEBI:33019"/>
        <dbReference type="ChEBI" id="CHEBI:138282"/>
        <dbReference type="ChEBI" id="CHEBI:167618"/>
    </reaction>
    <physiologicalReaction direction="left-to-right" evidence="5">
        <dbReference type="Rhea" id="RHEA:78684"/>
    </physiologicalReaction>
</comment>
<dbReference type="PANTHER" id="PTHR12395">
    <property type="entry name" value="DOM-3 RELATED"/>
    <property type="match status" value="1"/>
</dbReference>
<dbReference type="GO" id="GO:0000166">
    <property type="term" value="F:nucleotide binding"/>
    <property type="evidence" value="ECO:0007669"/>
    <property type="project" value="UniProtKB-KW"/>
</dbReference>
<gene>
    <name evidence="9" type="ORF">METBISCDRAFT_12917</name>
</gene>
<comment type="cofactor">
    <cofactor evidence="1 7">
        <name>a divalent metal cation</name>
        <dbReference type="ChEBI" id="CHEBI:60240"/>
    </cofactor>
</comment>
<name>A0A4P9ZFY3_9ASCO</name>
<dbReference type="EMBL" id="ML004435">
    <property type="protein sequence ID" value="RKP31976.1"/>
    <property type="molecule type" value="Genomic_DNA"/>
</dbReference>
<dbReference type="OrthoDB" id="5853397at2759"/>
<dbReference type="InterPro" id="IPR039039">
    <property type="entry name" value="RAI1-like_fam"/>
</dbReference>
<keyword evidence="9" id="KW-0269">Exonuclease</keyword>
<feature type="domain" description="RAI1-like" evidence="8">
    <location>
        <begin position="16"/>
        <end position="379"/>
    </location>
</feature>
<comment type="catalytic activity">
    <reaction evidence="4">
        <text>a 5'-end (N(7)-methyl 5'-triphosphoguanosine)-ribonucleoside-ribonucleotide in mRNA + H2O = a (N(7)-methyl 5'-triphosphoguanosine)-nucleoside + a 5'-end phospho-ribonucleoside in mRNA + H(+)</text>
        <dbReference type="Rhea" id="RHEA:66928"/>
        <dbReference type="Rhea" id="RHEA-COMP:15692"/>
        <dbReference type="Rhea" id="RHEA-COMP:17313"/>
        <dbReference type="ChEBI" id="CHEBI:15377"/>
        <dbReference type="ChEBI" id="CHEBI:15378"/>
        <dbReference type="ChEBI" id="CHEBI:138282"/>
        <dbReference type="ChEBI" id="CHEBI:172876"/>
        <dbReference type="ChEBI" id="CHEBI:172877"/>
    </reaction>
    <physiologicalReaction direction="left-to-right" evidence="4">
        <dbReference type="Rhea" id="RHEA:66929"/>
    </physiologicalReaction>
</comment>
<proteinExistence type="inferred from homology"/>
<evidence type="ECO:0000256" key="7">
    <source>
        <dbReference type="RuleBase" id="RU367113"/>
    </source>
</evidence>
<evidence type="ECO:0000256" key="6">
    <source>
        <dbReference type="ARBA" id="ARBA00048124"/>
    </source>
</evidence>
<reference evidence="10" key="1">
    <citation type="journal article" date="2018" name="Nat. Microbiol.">
        <title>Leveraging single-cell genomics to expand the fungal tree of life.</title>
        <authorList>
            <person name="Ahrendt S.R."/>
            <person name="Quandt C.A."/>
            <person name="Ciobanu D."/>
            <person name="Clum A."/>
            <person name="Salamov A."/>
            <person name="Andreopoulos B."/>
            <person name="Cheng J.F."/>
            <person name="Woyke T."/>
            <person name="Pelin A."/>
            <person name="Henrissat B."/>
            <person name="Reynolds N.K."/>
            <person name="Benny G.L."/>
            <person name="Smith M.E."/>
            <person name="James T.Y."/>
            <person name="Grigoriev I.V."/>
        </authorList>
    </citation>
    <scope>NUCLEOTIDE SEQUENCE [LARGE SCALE GENOMIC DNA]</scope>
    <source>
        <strain evidence="10">Baker2002</strain>
    </source>
</reference>
<evidence type="ECO:0000256" key="1">
    <source>
        <dbReference type="ARBA" id="ARBA00001968"/>
    </source>
</evidence>
<comment type="function">
    <text evidence="7">Decapping enzyme for NAD-capped RNAs: specifically hydrolyzes the nicotinamide adenine dinucleotide (NAD) cap from a subset of RNAs by removing the entire NAD moiety from the 5'-end of an NAD-capped RNA.</text>
</comment>
<organism evidence="9 10">
    <name type="scientific">Metschnikowia bicuspidata</name>
    <dbReference type="NCBI Taxonomy" id="27322"/>
    <lineage>
        <taxon>Eukaryota</taxon>
        <taxon>Fungi</taxon>
        <taxon>Dikarya</taxon>
        <taxon>Ascomycota</taxon>
        <taxon>Saccharomycotina</taxon>
        <taxon>Pichiomycetes</taxon>
        <taxon>Metschnikowiaceae</taxon>
        <taxon>Metschnikowia</taxon>
    </lineage>
</organism>
<keyword evidence="7" id="KW-0539">Nucleus</keyword>
<dbReference type="GO" id="GO:0046872">
    <property type="term" value="F:metal ion binding"/>
    <property type="evidence" value="ECO:0007669"/>
    <property type="project" value="UniProtKB-KW"/>
</dbReference>
<evidence type="ECO:0000256" key="3">
    <source>
        <dbReference type="ARBA" id="ARBA00022722"/>
    </source>
</evidence>
<sequence>MKTFQLSNRSEKTALKQPKELFSYSRNNDATWNVDEEVSKKEALSYFYFPDSEVAQQYDLTRGFDSFNQIPELLNVAHFPSYLQAIQNHEQSQGKKVKADIITFRGIMTKLFCLPFARSEPLELFALVYDKQIFIKNDDEHALKLREKKEAEMPPDQRERSRKFEYAGYKFETLTTIPRPWAECTRQEIDGRKNKAVSNYEQYISVVTTGIGKVKTLLAGEVDCLWDYIPEEGESVLPHYVELKTTSEVTSTAQVGSFERKLFKTWAQCFLLGIKRIVYGFRSVDLKLEGVEVYDTEEIPIFLKESNIERKGKDRLSCVDALKWYGAVLEWLVENINVHNDRTAYRISYSPYSGKIRLGQCSKKEHEVVINGGILTEEFKQWRTSLKECRKALE</sequence>
<dbReference type="GO" id="GO:0005634">
    <property type="term" value="C:nucleus"/>
    <property type="evidence" value="ECO:0007669"/>
    <property type="project" value="UniProtKB-SubCell"/>
</dbReference>
<dbReference type="InterPro" id="IPR013961">
    <property type="entry name" value="RAI1"/>
</dbReference>
<evidence type="ECO:0000256" key="2">
    <source>
        <dbReference type="ARBA" id="ARBA00006562"/>
    </source>
</evidence>
<keyword evidence="7" id="KW-0547">Nucleotide-binding</keyword>
<keyword evidence="7" id="KW-0479">Metal-binding</keyword>